<proteinExistence type="predicted"/>
<feature type="compositionally biased region" description="Acidic residues" evidence="1">
    <location>
        <begin position="578"/>
        <end position="589"/>
    </location>
</feature>
<feature type="region of interest" description="Disordered" evidence="1">
    <location>
        <begin position="574"/>
        <end position="599"/>
    </location>
</feature>
<dbReference type="VEuPathDB" id="TriTrypDB:TcG_08023"/>
<feature type="region of interest" description="Disordered" evidence="1">
    <location>
        <begin position="331"/>
        <end position="390"/>
    </location>
</feature>
<evidence type="ECO:0000313" key="4">
    <source>
        <dbReference type="Proteomes" id="UP000246078"/>
    </source>
</evidence>
<dbReference type="VEuPathDB" id="TriTrypDB:Tc_MARK_9280"/>
<dbReference type="VEuPathDB" id="TriTrypDB:TCDM_09336"/>
<feature type="compositionally biased region" description="Basic and acidic residues" evidence="1">
    <location>
        <begin position="190"/>
        <end position="199"/>
    </location>
</feature>
<dbReference type="VEuPathDB" id="TriTrypDB:BCY84_21462"/>
<dbReference type="Proteomes" id="UP000246078">
    <property type="component" value="Unassembled WGS sequence"/>
</dbReference>
<evidence type="ECO:0000313" key="3">
    <source>
        <dbReference type="EMBL" id="PWV05971.1"/>
    </source>
</evidence>
<dbReference type="VEuPathDB" id="TriTrypDB:TcBrA4_0019980"/>
<evidence type="ECO:0000256" key="1">
    <source>
        <dbReference type="SAM" id="MobiDB-lite"/>
    </source>
</evidence>
<gene>
    <name evidence="3" type="ORF">C3747_122g89</name>
    <name evidence="2" type="ORF">ECC02_003018</name>
</gene>
<reference evidence="2" key="3">
    <citation type="submission" date="2020-04" db="EMBL/GenBank/DDBJ databases">
        <authorList>
            <person name="Diaz Viraque F."/>
        </authorList>
    </citation>
    <scope>NUCLEOTIDE SEQUENCE</scope>
    <source>
        <strain evidence="2">Berenice</strain>
    </source>
</reference>
<dbReference type="OrthoDB" id="249522at2759"/>
<name>A0A2V2WBN0_TRYCR</name>
<evidence type="ECO:0000313" key="5">
    <source>
        <dbReference type="Proteomes" id="UP000583944"/>
    </source>
</evidence>
<dbReference type="VEuPathDB" id="TriTrypDB:TcCLB.509553.10"/>
<reference evidence="3 4" key="1">
    <citation type="journal article" date="2018" name="Microb. Genom.">
        <title>Expanding an expanded genome: long-read sequencing of Trypanosoma cruzi.</title>
        <authorList>
            <person name="Berna L."/>
            <person name="Rodriguez M."/>
            <person name="Chiribao M.L."/>
            <person name="Parodi-Talice A."/>
            <person name="Pita S."/>
            <person name="Rijo G."/>
            <person name="Alvarez-Valin F."/>
            <person name="Robello C."/>
        </authorList>
    </citation>
    <scope>NUCLEOTIDE SEQUENCE [LARGE SCALE GENOMIC DNA]</scope>
    <source>
        <strain evidence="3 4">TCC</strain>
    </source>
</reference>
<dbReference type="EMBL" id="JABDHM010000016">
    <property type="protein sequence ID" value="KAF5223834.1"/>
    <property type="molecule type" value="Genomic_DNA"/>
</dbReference>
<dbReference type="VEuPathDB" id="TriTrypDB:TcYC6_0063700"/>
<dbReference type="VEuPathDB" id="TriTrypDB:TCSYLVIO_007640"/>
<dbReference type="Proteomes" id="UP000583944">
    <property type="component" value="Unassembled WGS sequence"/>
</dbReference>
<dbReference type="VEuPathDB" id="TriTrypDB:TcCL_NonESM12991"/>
<protein>
    <submittedName>
        <fullName evidence="3">Uncharacterized protein</fullName>
    </submittedName>
</protein>
<comment type="caution">
    <text evidence="3">The sequence shown here is derived from an EMBL/GenBank/DDBJ whole genome shotgun (WGS) entry which is preliminary data.</text>
</comment>
<dbReference type="VEuPathDB" id="TriTrypDB:ECC02_003018"/>
<accession>A0A2V2WBN0</accession>
<evidence type="ECO:0000313" key="2">
    <source>
        <dbReference type="EMBL" id="KAF5223834.1"/>
    </source>
</evidence>
<feature type="compositionally biased region" description="Low complexity" evidence="1">
    <location>
        <begin position="346"/>
        <end position="366"/>
    </location>
</feature>
<dbReference type="EMBL" id="PRFC01000122">
    <property type="protein sequence ID" value="PWV05971.1"/>
    <property type="molecule type" value="Genomic_DNA"/>
</dbReference>
<sequence length="636" mass="70095">MFGDPVRPAPAFAVAAVRNAQENMRTKLQRMESTSLAGSMPTKTWATAIPPLPGNRPAATNAAGQKKEFLGANIDSCPQFQRLRGTAREDRHEKIFRRTQEAKRAEELRQRQALLSQSVTMNDYYNTLFRPLQKRDFSTTLNSAWSATGNLPAPVGGSLRTRDVVLNDLEESFIACYYKMHPAALQRKKELEEAEEQRRRSVRAAAQISSFSGGLPRSRSITLPRGQKGSPKKKNQKGKKEEQPKEGAPAANLRILLEALLEASDDRGLITFDTFIAVLKRPPFDVKDDEALEALFFLVQTSSTAEVGGSETERRLDGSFSVSAVLPRARRKSASQHTSHVLVTGTSATLGPPSPLTSTGTLPASLRRSATGPGASQSISRRAAFTSRANKGATTSMTTITLGTAAASEVICSPSVRVREILAAIDAIINGPEMREAVRSVCFGVLENDGFIHKATLHTIRLFRRENCEGKDAVVTPSIVKALGDAMELMLQEEEAEYLRSQMKGKRRAKAGKAPALLAHQKSAIPLHMMRRSHINLKEFSRFFDELPMIAAAFTHVWLPAIFALSWPSVKRSFTSESNDDGMPGDDEENHNNNAEDGVVDEFHAWRRNTARRVVTERLEYMKPASITESDVVSQR</sequence>
<dbReference type="VEuPathDB" id="TriTrypDB:C3747_122g89"/>
<reference evidence="2 5" key="2">
    <citation type="journal article" date="2019" name="Genome Biol. Evol.">
        <title>Nanopore Sequencing Significantly Improves Genome Assembly of the Protozoan Parasite Trypanosoma cruzi.</title>
        <authorList>
            <person name="Diaz-Viraque F."/>
            <person name="Pita S."/>
            <person name="Greif G."/>
            <person name="de Souza R.C.M."/>
            <person name="Iraola G."/>
            <person name="Robello C."/>
        </authorList>
    </citation>
    <scope>NUCLEOTIDE SEQUENCE [LARGE SCALE GENOMIC DNA]</scope>
    <source>
        <strain evidence="2 5">Berenice</strain>
    </source>
</reference>
<feature type="region of interest" description="Disordered" evidence="1">
    <location>
        <begin position="190"/>
        <end position="248"/>
    </location>
</feature>
<dbReference type="VEuPathDB" id="TriTrypDB:TcCLB.505945.60"/>
<dbReference type="VEuPathDB" id="TriTrypDB:C4B63_21g278"/>
<dbReference type="AlphaFoldDB" id="A0A2V2WBN0"/>
<organism evidence="3 4">
    <name type="scientific">Trypanosoma cruzi</name>
    <dbReference type="NCBI Taxonomy" id="5693"/>
    <lineage>
        <taxon>Eukaryota</taxon>
        <taxon>Discoba</taxon>
        <taxon>Euglenozoa</taxon>
        <taxon>Kinetoplastea</taxon>
        <taxon>Metakinetoplastina</taxon>
        <taxon>Trypanosomatida</taxon>
        <taxon>Trypanosomatidae</taxon>
        <taxon>Trypanosoma</taxon>
        <taxon>Schizotrypanum</taxon>
    </lineage>
</organism>
<dbReference type="OMA" id="ANIDSCP"/>
<feature type="compositionally biased region" description="Polar residues" evidence="1">
    <location>
        <begin position="335"/>
        <end position="345"/>
    </location>
</feature>